<dbReference type="InterPro" id="IPR006860">
    <property type="entry name" value="FecR"/>
</dbReference>
<keyword evidence="1" id="KW-1133">Transmembrane helix</keyword>
<dbReference type="OrthoDB" id="1096949at2"/>
<keyword evidence="1" id="KW-0472">Membrane</keyword>
<sequence>MNKRNDSNEKNISGDFLREVELEKRILRVSGGLTTPQGKPEEEVLEAILKGKAQQKSRQMYPTVRILRAAAAIAVLLVAAYSGFVIFSREKATAGFAEHTALTLPDGTAVTLNASSEIVWSKRPFSSRRTLKLDGEAFLDVKKGEKFIIKTKNGKVEILGTQLNVLSRDNRFEVSCMRGKVRVLAGSSSQIIVPGETVKLTPNGLEKEQVENIGLKSLWQQGIFHFENTPLVSIFAELERQFGVSIEYRGTSDRTATVFFSNENLQQALEVVCSPMGLTYEIKNNKEVIISEES</sequence>
<reference evidence="4 5" key="1">
    <citation type="submission" date="2016-11" db="EMBL/GenBank/DDBJ databases">
        <authorList>
            <person name="Jaros S."/>
            <person name="Januszkiewicz K."/>
            <person name="Wedrychowicz H."/>
        </authorList>
    </citation>
    <scope>NUCLEOTIDE SEQUENCE [LARGE SCALE GENOMIC DNA]</scope>
    <source>
        <strain evidence="4 5">DSM 26910</strain>
    </source>
</reference>
<dbReference type="Proteomes" id="UP000184164">
    <property type="component" value="Unassembled WGS sequence"/>
</dbReference>
<organism evidence="4 5">
    <name type="scientific">Mariniphaga anaerophila</name>
    <dbReference type="NCBI Taxonomy" id="1484053"/>
    <lineage>
        <taxon>Bacteria</taxon>
        <taxon>Pseudomonadati</taxon>
        <taxon>Bacteroidota</taxon>
        <taxon>Bacteroidia</taxon>
        <taxon>Marinilabiliales</taxon>
        <taxon>Prolixibacteraceae</taxon>
        <taxon>Mariniphaga</taxon>
    </lineage>
</organism>
<gene>
    <name evidence="4" type="ORF">SAMN05444274_101405</name>
</gene>
<evidence type="ECO:0000259" key="2">
    <source>
        <dbReference type="Pfam" id="PF04773"/>
    </source>
</evidence>
<dbReference type="GO" id="GO:0016989">
    <property type="term" value="F:sigma factor antagonist activity"/>
    <property type="evidence" value="ECO:0007669"/>
    <property type="project" value="TreeGrafter"/>
</dbReference>
<dbReference type="InterPro" id="IPR032508">
    <property type="entry name" value="FecR_C"/>
</dbReference>
<evidence type="ECO:0000256" key="1">
    <source>
        <dbReference type="SAM" id="Phobius"/>
    </source>
</evidence>
<evidence type="ECO:0000313" key="5">
    <source>
        <dbReference type="Proteomes" id="UP000184164"/>
    </source>
</evidence>
<evidence type="ECO:0000259" key="3">
    <source>
        <dbReference type="Pfam" id="PF16344"/>
    </source>
</evidence>
<accession>A0A1M4TMN6</accession>
<feature type="domain" description="FecR protein" evidence="2">
    <location>
        <begin position="96"/>
        <end position="182"/>
    </location>
</feature>
<dbReference type="PIRSF" id="PIRSF018266">
    <property type="entry name" value="FecR"/>
    <property type="match status" value="1"/>
</dbReference>
<keyword evidence="5" id="KW-1185">Reference proteome</keyword>
<dbReference type="Pfam" id="PF16344">
    <property type="entry name" value="FecR_C"/>
    <property type="match status" value="1"/>
</dbReference>
<dbReference type="Gene3D" id="3.55.50.30">
    <property type="match status" value="1"/>
</dbReference>
<dbReference type="STRING" id="1484053.SAMN05444274_101405"/>
<dbReference type="AlphaFoldDB" id="A0A1M4TMN6"/>
<proteinExistence type="predicted"/>
<dbReference type="PANTHER" id="PTHR30273">
    <property type="entry name" value="PERIPLASMIC SIGNAL SENSOR AND SIGMA FACTOR ACTIVATOR FECR-RELATED"/>
    <property type="match status" value="1"/>
</dbReference>
<feature type="transmembrane region" description="Helical" evidence="1">
    <location>
        <begin position="66"/>
        <end position="87"/>
    </location>
</feature>
<protein>
    <submittedName>
        <fullName evidence="4">FecR family protein</fullName>
    </submittedName>
</protein>
<dbReference type="Gene3D" id="2.60.120.1440">
    <property type="match status" value="1"/>
</dbReference>
<dbReference type="Pfam" id="PF04773">
    <property type="entry name" value="FecR"/>
    <property type="match status" value="1"/>
</dbReference>
<keyword evidence="1" id="KW-0812">Transmembrane</keyword>
<dbReference type="InterPro" id="IPR012373">
    <property type="entry name" value="Ferrdict_sens_TM"/>
</dbReference>
<dbReference type="RefSeq" id="WP_072998437.1">
    <property type="nucleotide sequence ID" value="NZ_FQUM01000001.1"/>
</dbReference>
<dbReference type="PANTHER" id="PTHR30273:SF2">
    <property type="entry name" value="PROTEIN FECR"/>
    <property type="match status" value="1"/>
</dbReference>
<name>A0A1M4TMN6_9BACT</name>
<dbReference type="EMBL" id="FQUM01000001">
    <property type="protein sequence ID" value="SHE45749.1"/>
    <property type="molecule type" value="Genomic_DNA"/>
</dbReference>
<feature type="domain" description="Protein FecR C-terminal" evidence="3">
    <location>
        <begin position="224"/>
        <end position="287"/>
    </location>
</feature>
<evidence type="ECO:0000313" key="4">
    <source>
        <dbReference type="EMBL" id="SHE45749.1"/>
    </source>
</evidence>